<protein>
    <submittedName>
        <fullName evidence="1">Uncharacterized protein</fullName>
    </submittedName>
</protein>
<gene>
    <name evidence="1" type="ORF">FOMPIDRAFT_1113807</name>
</gene>
<keyword evidence="2" id="KW-1185">Reference proteome</keyword>
<feature type="non-terminal residue" evidence="1">
    <location>
        <position position="1"/>
    </location>
</feature>
<dbReference type="AlphaFoldDB" id="S8EM55"/>
<organism evidence="1 2">
    <name type="scientific">Fomitopsis schrenkii</name>
    <name type="common">Brown rot fungus</name>
    <dbReference type="NCBI Taxonomy" id="2126942"/>
    <lineage>
        <taxon>Eukaryota</taxon>
        <taxon>Fungi</taxon>
        <taxon>Dikarya</taxon>
        <taxon>Basidiomycota</taxon>
        <taxon>Agaricomycotina</taxon>
        <taxon>Agaricomycetes</taxon>
        <taxon>Polyporales</taxon>
        <taxon>Fomitopsis</taxon>
    </lineage>
</organism>
<accession>S8EM55</accession>
<dbReference type="OrthoDB" id="4478223at2759"/>
<reference evidence="1 2" key="1">
    <citation type="journal article" date="2012" name="Science">
        <title>The Paleozoic origin of enzymatic lignin decomposition reconstructed from 31 fungal genomes.</title>
        <authorList>
            <person name="Floudas D."/>
            <person name="Binder M."/>
            <person name="Riley R."/>
            <person name="Barry K."/>
            <person name="Blanchette R.A."/>
            <person name="Henrissat B."/>
            <person name="Martinez A.T."/>
            <person name="Otillar R."/>
            <person name="Spatafora J.W."/>
            <person name="Yadav J.S."/>
            <person name="Aerts A."/>
            <person name="Benoit I."/>
            <person name="Boyd A."/>
            <person name="Carlson A."/>
            <person name="Copeland A."/>
            <person name="Coutinho P.M."/>
            <person name="de Vries R.P."/>
            <person name="Ferreira P."/>
            <person name="Findley K."/>
            <person name="Foster B."/>
            <person name="Gaskell J."/>
            <person name="Glotzer D."/>
            <person name="Gorecki P."/>
            <person name="Heitman J."/>
            <person name="Hesse C."/>
            <person name="Hori C."/>
            <person name="Igarashi K."/>
            <person name="Jurgens J.A."/>
            <person name="Kallen N."/>
            <person name="Kersten P."/>
            <person name="Kohler A."/>
            <person name="Kuees U."/>
            <person name="Kumar T.K.A."/>
            <person name="Kuo A."/>
            <person name="LaButti K."/>
            <person name="Larrondo L.F."/>
            <person name="Lindquist E."/>
            <person name="Ling A."/>
            <person name="Lombard V."/>
            <person name="Lucas S."/>
            <person name="Lundell T."/>
            <person name="Martin R."/>
            <person name="McLaughlin D.J."/>
            <person name="Morgenstern I."/>
            <person name="Morin E."/>
            <person name="Murat C."/>
            <person name="Nagy L.G."/>
            <person name="Nolan M."/>
            <person name="Ohm R.A."/>
            <person name="Patyshakuliyeva A."/>
            <person name="Rokas A."/>
            <person name="Ruiz-Duenas F.J."/>
            <person name="Sabat G."/>
            <person name="Salamov A."/>
            <person name="Samejima M."/>
            <person name="Schmutz J."/>
            <person name="Slot J.C."/>
            <person name="St John F."/>
            <person name="Stenlid J."/>
            <person name="Sun H."/>
            <person name="Sun S."/>
            <person name="Syed K."/>
            <person name="Tsang A."/>
            <person name="Wiebenga A."/>
            <person name="Young D."/>
            <person name="Pisabarro A."/>
            <person name="Eastwood D.C."/>
            <person name="Martin F."/>
            <person name="Cullen D."/>
            <person name="Grigoriev I.V."/>
            <person name="Hibbett D.S."/>
        </authorList>
    </citation>
    <scope>NUCLEOTIDE SEQUENCE</scope>
    <source>
        <strain evidence="2">FP-58527</strain>
    </source>
</reference>
<proteinExistence type="predicted"/>
<dbReference type="HOGENOM" id="CLU_2229464_0_0_1"/>
<dbReference type="Proteomes" id="UP000015241">
    <property type="component" value="Unassembled WGS sequence"/>
</dbReference>
<sequence length="106" mass="11212">SSFPRPIPAHECSVHPSIFTEAMPVDAVMASFNIGRSRSSCHDELQPQERNIPADPVKKMLLPDSTSFRMALCSGDSALSNASLTKLGGSGGGATSRLEALALIRD</sequence>
<evidence type="ECO:0000313" key="2">
    <source>
        <dbReference type="Proteomes" id="UP000015241"/>
    </source>
</evidence>
<dbReference type="EMBL" id="KE504127">
    <property type="protein sequence ID" value="EPT04419.1"/>
    <property type="molecule type" value="Genomic_DNA"/>
</dbReference>
<evidence type="ECO:0000313" key="1">
    <source>
        <dbReference type="EMBL" id="EPT04419.1"/>
    </source>
</evidence>
<name>S8EM55_FOMSC</name>
<dbReference type="InParanoid" id="S8EM55"/>